<dbReference type="Gene3D" id="2.40.420.20">
    <property type="match status" value="1"/>
</dbReference>
<comment type="similarity">
    <text evidence="1">Belongs to the membrane fusion protein (MFP) (TC 8.A.1) family.</text>
</comment>
<sequence>MLRHRHLSIAAVGALSLALAACGKSTPPDPRTQPPLVRTTLVAPGNASERVFTGTIAARVQGDLGFRVAGKVLERLVDTGQTVRRGQALLRLDPVDLKLAAHAQQEAVAAARARAQQASDEEQRYRDLQGTGAVSALAHEQIKAAADAARAQLRAAEAQAAAALNASRYAELLADADGIVMETLAEPGQVVSAGQVVVRLAHAGRREAVVQLPETLRPALGSAAQARLFGREDVVIPARLRQLSDVADRATRTFEARYVLDAGAAASAPLGSTVTLRIGGTSTATATATSTSTSTATAGKATLQVPIGAILDEGKGAAVWVVQGDQVRRQPVTVVQVQDGNAQVVGALGLGERIVALGAHLLSEGAQVRLDSEAPAPSTATTSTASSVSTGASRE</sequence>
<keyword evidence="4" id="KW-0732">Signal</keyword>
<feature type="compositionally biased region" description="Low complexity" evidence="3">
    <location>
        <begin position="373"/>
        <end position="395"/>
    </location>
</feature>
<evidence type="ECO:0000256" key="3">
    <source>
        <dbReference type="SAM" id="MobiDB-lite"/>
    </source>
</evidence>
<feature type="signal peptide" evidence="4">
    <location>
        <begin position="1"/>
        <end position="20"/>
    </location>
</feature>
<proteinExistence type="inferred from homology"/>
<evidence type="ECO:0000256" key="1">
    <source>
        <dbReference type="ARBA" id="ARBA00009477"/>
    </source>
</evidence>
<organism evidence="5 6">
    <name type="scientific">Delftia acidovorans</name>
    <name type="common">Pseudomonas acidovorans</name>
    <name type="synonym">Comamonas acidovorans</name>
    <dbReference type="NCBI Taxonomy" id="80866"/>
    <lineage>
        <taxon>Bacteria</taxon>
        <taxon>Pseudomonadati</taxon>
        <taxon>Pseudomonadota</taxon>
        <taxon>Betaproteobacteria</taxon>
        <taxon>Burkholderiales</taxon>
        <taxon>Comamonadaceae</taxon>
        <taxon>Delftia</taxon>
    </lineage>
</organism>
<dbReference type="GO" id="GO:0015562">
    <property type="term" value="F:efflux transmembrane transporter activity"/>
    <property type="evidence" value="ECO:0007669"/>
    <property type="project" value="TreeGrafter"/>
</dbReference>
<evidence type="ECO:0000256" key="4">
    <source>
        <dbReference type="SAM" id="SignalP"/>
    </source>
</evidence>
<feature type="chain" id="PRO_5042498978" evidence="4">
    <location>
        <begin position="21"/>
        <end position="395"/>
    </location>
</feature>
<dbReference type="AlphaFoldDB" id="A0AAJ2QZZ8"/>
<evidence type="ECO:0000313" key="5">
    <source>
        <dbReference type="EMBL" id="MDX4955459.1"/>
    </source>
</evidence>
<dbReference type="InterPro" id="IPR006143">
    <property type="entry name" value="RND_pump_MFP"/>
</dbReference>
<dbReference type="PANTHER" id="PTHR30469">
    <property type="entry name" value="MULTIDRUG RESISTANCE PROTEIN MDTA"/>
    <property type="match status" value="1"/>
</dbReference>
<accession>A0AAJ2QZZ8</accession>
<feature type="region of interest" description="Disordered" evidence="3">
    <location>
        <begin position="370"/>
        <end position="395"/>
    </location>
</feature>
<dbReference type="Gene3D" id="1.10.287.470">
    <property type="entry name" value="Helix hairpin bin"/>
    <property type="match status" value="1"/>
</dbReference>
<dbReference type="PROSITE" id="PS51257">
    <property type="entry name" value="PROKAR_LIPOPROTEIN"/>
    <property type="match status" value="1"/>
</dbReference>
<dbReference type="PANTHER" id="PTHR30469:SF18">
    <property type="entry name" value="RESISTANCE-NODULATION-CELL DIVISION (RND) EFFLUX MEMBRANE FUSION PROTEIN-RELATED"/>
    <property type="match status" value="1"/>
</dbReference>
<keyword evidence="2" id="KW-0175">Coiled coil</keyword>
<dbReference type="GO" id="GO:1990281">
    <property type="term" value="C:efflux pump complex"/>
    <property type="evidence" value="ECO:0007669"/>
    <property type="project" value="TreeGrafter"/>
</dbReference>
<dbReference type="Gene3D" id="2.40.50.100">
    <property type="match status" value="1"/>
</dbReference>
<dbReference type="EMBL" id="JAWWMZ010000007">
    <property type="protein sequence ID" value="MDX4955459.1"/>
    <property type="molecule type" value="Genomic_DNA"/>
</dbReference>
<dbReference type="Gene3D" id="2.40.30.170">
    <property type="match status" value="1"/>
</dbReference>
<dbReference type="Proteomes" id="UP001287445">
    <property type="component" value="Unassembled WGS sequence"/>
</dbReference>
<feature type="coiled-coil region" evidence="2">
    <location>
        <begin position="101"/>
        <end position="166"/>
    </location>
</feature>
<dbReference type="RefSeq" id="WP_319074807.1">
    <property type="nucleotide sequence ID" value="NZ_JAWWMZ010000007.1"/>
</dbReference>
<reference evidence="5" key="1">
    <citation type="submission" date="2023-11" db="EMBL/GenBank/DDBJ databases">
        <title>Identification and selenium tolerance of Delftia acidovorans R3-25.</title>
        <authorList>
            <person name="Zhang S."/>
            <person name="Liu Y."/>
            <person name="Guo Y."/>
        </authorList>
    </citation>
    <scope>NUCLEOTIDE SEQUENCE</scope>
    <source>
        <strain evidence="5">R3-25</strain>
    </source>
</reference>
<gene>
    <name evidence="5" type="ORF">SGN30_18755</name>
</gene>
<dbReference type="SUPFAM" id="SSF111369">
    <property type="entry name" value="HlyD-like secretion proteins"/>
    <property type="match status" value="1"/>
</dbReference>
<evidence type="ECO:0000313" key="6">
    <source>
        <dbReference type="Proteomes" id="UP001287445"/>
    </source>
</evidence>
<evidence type="ECO:0000256" key="2">
    <source>
        <dbReference type="SAM" id="Coils"/>
    </source>
</evidence>
<dbReference type="NCBIfam" id="TIGR01730">
    <property type="entry name" value="RND_mfp"/>
    <property type="match status" value="1"/>
</dbReference>
<comment type="caution">
    <text evidence="5">The sequence shown here is derived from an EMBL/GenBank/DDBJ whole genome shotgun (WGS) entry which is preliminary data.</text>
</comment>
<protein>
    <submittedName>
        <fullName evidence="5">Efflux RND transporter periplasmic adaptor subunit</fullName>
    </submittedName>
</protein>
<name>A0AAJ2QZZ8_DELAC</name>